<dbReference type="InterPro" id="IPR027417">
    <property type="entry name" value="P-loop_NTPase"/>
</dbReference>
<dbReference type="Gene3D" id="3.40.50.300">
    <property type="entry name" value="P-loop containing nucleotide triphosphate hydrolases"/>
    <property type="match status" value="1"/>
</dbReference>
<reference evidence="3 4" key="1">
    <citation type="submission" date="2024-07" db="EMBL/GenBank/DDBJ databases">
        <authorList>
            <person name="Akdeniz Z."/>
        </authorList>
    </citation>
    <scope>NUCLEOTIDE SEQUENCE [LARGE SCALE GENOMIC DNA]</scope>
</reference>
<dbReference type="InterPro" id="IPR005225">
    <property type="entry name" value="Small_GTP-bd"/>
</dbReference>
<sequence>MKFVIVGDGAVGKTRLLQTFGKKKSEYENSIASFSFDFRKIVAQNIEYQFIVLDTLGNSVRIRQHSYKDTDVFIVCYSVDSLLSLNNVENIWIPEIHQSSLNVPFILVGTKCDLDCDSLKDKAEEIAKLYNASSYVLCSAANSYNIKLVFHEAVRVALENDQNQ</sequence>
<evidence type="ECO:0000256" key="2">
    <source>
        <dbReference type="ARBA" id="ARBA00023134"/>
    </source>
</evidence>
<name>A0ABP1GKR6_9EUKA</name>
<keyword evidence="4" id="KW-1185">Reference proteome</keyword>
<dbReference type="PROSITE" id="PS51421">
    <property type="entry name" value="RAS"/>
    <property type="match status" value="1"/>
</dbReference>
<dbReference type="NCBIfam" id="TIGR00231">
    <property type="entry name" value="small_GTP"/>
    <property type="match status" value="1"/>
</dbReference>
<evidence type="ECO:0000313" key="4">
    <source>
        <dbReference type="Proteomes" id="UP001642409"/>
    </source>
</evidence>
<dbReference type="PANTHER" id="PTHR24072">
    <property type="entry name" value="RHO FAMILY GTPASE"/>
    <property type="match status" value="1"/>
</dbReference>
<dbReference type="SUPFAM" id="SSF52540">
    <property type="entry name" value="P-loop containing nucleoside triphosphate hydrolases"/>
    <property type="match status" value="1"/>
</dbReference>
<dbReference type="SMART" id="SM00174">
    <property type="entry name" value="RHO"/>
    <property type="match status" value="1"/>
</dbReference>
<dbReference type="SMART" id="SM00173">
    <property type="entry name" value="RAS"/>
    <property type="match status" value="1"/>
</dbReference>
<comment type="caution">
    <text evidence="3">The sequence shown here is derived from an EMBL/GenBank/DDBJ whole genome shotgun (WGS) entry which is preliminary data.</text>
</comment>
<evidence type="ECO:0000313" key="3">
    <source>
        <dbReference type="EMBL" id="CAL5971120.1"/>
    </source>
</evidence>
<dbReference type="PROSITE" id="PS51420">
    <property type="entry name" value="RHO"/>
    <property type="match status" value="1"/>
</dbReference>
<dbReference type="EMBL" id="CAXDID020000002">
    <property type="protein sequence ID" value="CAL5971120.1"/>
    <property type="molecule type" value="Genomic_DNA"/>
</dbReference>
<protein>
    <submittedName>
        <fullName evidence="3">Rac/Rho-like_protein</fullName>
    </submittedName>
</protein>
<proteinExistence type="predicted"/>
<dbReference type="SMART" id="SM00175">
    <property type="entry name" value="RAB"/>
    <property type="match status" value="1"/>
</dbReference>
<dbReference type="PROSITE" id="PS51419">
    <property type="entry name" value="RAB"/>
    <property type="match status" value="1"/>
</dbReference>
<accession>A0ABP1GKR6</accession>
<dbReference type="Proteomes" id="UP001642409">
    <property type="component" value="Unassembled WGS sequence"/>
</dbReference>
<dbReference type="Pfam" id="PF00071">
    <property type="entry name" value="Ras"/>
    <property type="match status" value="1"/>
</dbReference>
<organism evidence="3 4">
    <name type="scientific">Hexamita inflata</name>
    <dbReference type="NCBI Taxonomy" id="28002"/>
    <lineage>
        <taxon>Eukaryota</taxon>
        <taxon>Metamonada</taxon>
        <taxon>Diplomonadida</taxon>
        <taxon>Hexamitidae</taxon>
        <taxon>Hexamitinae</taxon>
        <taxon>Hexamita</taxon>
    </lineage>
</organism>
<dbReference type="PRINTS" id="PR00449">
    <property type="entry name" value="RASTRNSFRMNG"/>
</dbReference>
<dbReference type="InterPro" id="IPR001806">
    <property type="entry name" value="Small_GTPase"/>
</dbReference>
<dbReference type="InterPro" id="IPR003578">
    <property type="entry name" value="Small_GTPase_Rho"/>
</dbReference>
<keyword evidence="1" id="KW-0547">Nucleotide-binding</keyword>
<gene>
    <name evidence="3" type="ORF">HINF_LOCUS1060</name>
</gene>
<keyword evidence="2" id="KW-0342">GTP-binding</keyword>
<evidence type="ECO:0000256" key="1">
    <source>
        <dbReference type="ARBA" id="ARBA00022741"/>
    </source>
</evidence>